<evidence type="ECO:0000313" key="4">
    <source>
        <dbReference type="Proteomes" id="UP001367508"/>
    </source>
</evidence>
<keyword evidence="4" id="KW-1185">Reference proteome</keyword>
<dbReference type="InterPro" id="IPR023393">
    <property type="entry name" value="START-like_dom_sf"/>
</dbReference>
<dbReference type="InterPro" id="IPR052006">
    <property type="entry name" value="MLP-like"/>
</dbReference>
<feature type="domain" description="Bet v I/Major latex protein" evidence="2">
    <location>
        <begin position="20"/>
        <end position="171"/>
    </location>
</feature>
<dbReference type="AlphaFoldDB" id="A0AAN9K2D0"/>
<organism evidence="3 4">
    <name type="scientific">Canavalia gladiata</name>
    <name type="common">Sword bean</name>
    <name type="synonym">Dolichos gladiatus</name>
    <dbReference type="NCBI Taxonomy" id="3824"/>
    <lineage>
        <taxon>Eukaryota</taxon>
        <taxon>Viridiplantae</taxon>
        <taxon>Streptophyta</taxon>
        <taxon>Embryophyta</taxon>
        <taxon>Tracheophyta</taxon>
        <taxon>Spermatophyta</taxon>
        <taxon>Magnoliopsida</taxon>
        <taxon>eudicotyledons</taxon>
        <taxon>Gunneridae</taxon>
        <taxon>Pentapetalae</taxon>
        <taxon>rosids</taxon>
        <taxon>fabids</taxon>
        <taxon>Fabales</taxon>
        <taxon>Fabaceae</taxon>
        <taxon>Papilionoideae</taxon>
        <taxon>50 kb inversion clade</taxon>
        <taxon>NPAAA clade</taxon>
        <taxon>indigoferoid/millettioid clade</taxon>
        <taxon>Phaseoleae</taxon>
        <taxon>Canavalia</taxon>
    </lineage>
</organism>
<dbReference type="CDD" id="cd07816">
    <property type="entry name" value="Bet_v1-like"/>
    <property type="match status" value="1"/>
</dbReference>
<name>A0AAN9K2D0_CANGL</name>
<dbReference type="SMART" id="SM01037">
    <property type="entry name" value="Bet_v_1"/>
    <property type="match status" value="1"/>
</dbReference>
<comment type="similarity">
    <text evidence="1">Belongs to the MLP family.</text>
</comment>
<dbReference type="SUPFAM" id="SSF55961">
    <property type="entry name" value="Bet v1-like"/>
    <property type="match status" value="1"/>
</dbReference>
<sequence length="171" mass="19313">MKTTQILLSSVCILESTDMALSGKVETEIAIQASASKFYNIFRKQLHRVPNISTERVHGAKVHEGDWENVGSVKHWDYTIEGRKKSAKEKIESIDDHNKLISYSLFDGDINENYKSLKVTLQVIDKEIGGIVKWTIEYEKLKENISAASPDSYLDFAVKVSQDIDAHLVKA</sequence>
<dbReference type="EMBL" id="JAYMYQ010000010">
    <property type="protein sequence ID" value="KAK7308726.1"/>
    <property type="molecule type" value="Genomic_DNA"/>
</dbReference>
<evidence type="ECO:0000256" key="1">
    <source>
        <dbReference type="ARBA" id="ARBA00038242"/>
    </source>
</evidence>
<protein>
    <recommendedName>
        <fullName evidence="2">Bet v I/Major latex protein domain-containing protein</fullName>
    </recommendedName>
</protein>
<gene>
    <name evidence="3" type="ORF">VNO77_42352</name>
</gene>
<dbReference type="Proteomes" id="UP001367508">
    <property type="component" value="Unassembled WGS sequence"/>
</dbReference>
<reference evidence="3 4" key="1">
    <citation type="submission" date="2024-01" db="EMBL/GenBank/DDBJ databases">
        <title>The genomes of 5 underutilized Papilionoideae crops provide insights into root nodulation and disease resistanc.</title>
        <authorList>
            <person name="Jiang F."/>
        </authorList>
    </citation>
    <scope>NUCLEOTIDE SEQUENCE [LARGE SCALE GENOMIC DNA]</scope>
    <source>
        <strain evidence="3">LVBAO_FW01</strain>
        <tissue evidence="3">Leaves</tissue>
    </source>
</reference>
<dbReference type="PANTHER" id="PTHR31338">
    <property type="entry name" value="POLYKETIDE CYCLASE/DEHYDRASE AND LIPID TRANSPORT SUPERFAMILY PROTEIN"/>
    <property type="match status" value="1"/>
</dbReference>
<dbReference type="Pfam" id="PF00407">
    <property type="entry name" value="Bet_v_1"/>
    <property type="match status" value="1"/>
</dbReference>
<dbReference type="InterPro" id="IPR000916">
    <property type="entry name" value="Bet_v_I/MLP"/>
</dbReference>
<evidence type="ECO:0000313" key="3">
    <source>
        <dbReference type="EMBL" id="KAK7308726.1"/>
    </source>
</evidence>
<accession>A0AAN9K2D0</accession>
<proteinExistence type="inferred from homology"/>
<dbReference type="GO" id="GO:0006952">
    <property type="term" value="P:defense response"/>
    <property type="evidence" value="ECO:0007669"/>
    <property type="project" value="InterPro"/>
</dbReference>
<comment type="caution">
    <text evidence="3">The sequence shown here is derived from an EMBL/GenBank/DDBJ whole genome shotgun (WGS) entry which is preliminary data.</text>
</comment>
<dbReference type="Gene3D" id="3.30.530.20">
    <property type="match status" value="1"/>
</dbReference>
<dbReference type="PANTHER" id="PTHR31338:SF16">
    <property type="entry name" value="POLYKETIDE CYCLASE_DEHYDRASE AND LIPID TRANSPORT SUPERFAMILY PROTEIN"/>
    <property type="match status" value="1"/>
</dbReference>
<evidence type="ECO:0000259" key="2">
    <source>
        <dbReference type="SMART" id="SM01037"/>
    </source>
</evidence>